<evidence type="ECO:0000313" key="2">
    <source>
        <dbReference type="EMBL" id="ABO07475.1"/>
    </source>
</evidence>
<sequence>MLGQLLVSHARLSMVHKLRGLALPEPPEALLGLKYGVFVTVEGIVRSGGYERREVRGSLGTVFPMQDLGHDVARIAARLAVSIPRFTEFDLRRSVVEVTLVEGLSEWDGDLSNFAWGREGVYVEAGERRFVVLPQTIIERRLFGEALLRYVESMGGAGGTLYKFSTRIFYEVRPEGEVIERELWKSRVIKQFVR</sequence>
<reference evidence="2" key="1">
    <citation type="submission" date="2007-02" db="EMBL/GenBank/DDBJ databases">
        <title>Complete sequence of Pyrobaculum calidifontis JCM 11548.</title>
        <authorList>
            <consortium name="US DOE Joint Genome Institute"/>
            <person name="Copeland A."/>
            <person name="Lucas S."/>
            <person name="Lapidus A."/>
            <person name="Barry K."/>
            <person name="Glavina del Rio T."/>
            <person name="Dalin E."/>
            <person name="Tice H."/>
            <person name="Pitluck S."/>
            <person name="Chain P."/>
            <person name="Malfatti S."/>
            <person name="Shin M."/>
            <person name="Vergez L."/>
            <person name="Schmutz J."/>
            <person name="Larimer F."/>
            <person name="Land M."/>
            <person name="Hauser L."/>
            <person name="Kyrpides N."/>
            <person name="Mikhailova N."/>
            <person name="Cozen A.E."/>
            <person name="Fitz-Gibbon S.T."/>
            <person name="House C.H."/>
            <person name="Saltikov C."/>
            <person name="Lowe T.M."/>
            <person name="Richardson P."/>
        </authorList>
    </citation>
    <scope>NUCLEOTIDE SEQUENCE [LARGE SCALE GENOMIC DNA]</scope>
    <source>
        <strain evidence="2">JCM 11548</strain>
    </source>
</reference>
<dbReference type="InterPro" id="IPR002733">
    <property type="entry name" value="AMMECR1_domain"/>
</dbReference>
<dbReference type="RefSeq" id="WP_011848732.1">
    <property type="nucleotide sequence ID" value="NC_009073.1"/>
</dbReference>
<dbReference type="Gene3D" id="3.30.700.20">
    <property type="entry name" value="Hypothetical protein ph0010, domain 1"/>
    <property type="match status" value="1"/>
</dbReference>
<gene>
    <name evidence="2" type="ordered locus">Pcal_0035</name>
</gene>
<dbReference type="SUPFAM" id="SSF143447">
    <property type="entry name" value="AMMECR1-like"/>
    <property type="match status" value="1"/>
</dbReference>
<accession>A3MS58</accession>
<dbReference type="OrthoDB" id="25187at2157"/>
<dbReference type="EMBL" id="CP000561">
    <property type="protein sequence ID" value="ABO07475.1"/>
    <property type="molecule type" value="Genomic_DNA"/>
</dbReference>
<keyword evidence="3" id="KW-1185">Reference proteome</keyword>
<organism evidence="2 3">
    <name type="scientific">Pyrobaculum calidifontis (strain DSM 21063 / JCM 11548 / VA1)</name>
    <dbReference type="NCBI Taxonomy" id="410359"/>
    <lineage>
        <taxon>Archaea</taxon>
        <taxon>Thermoproteota</taxon>
        <taxon>Thermoprotei</taxon>
        <taxon>Thermoproteales</taxon>
        <taxon>Thermoproteaceae</taxon>
        <taxon>Pyrobaculum</taxon>
    </lineage>
</organism>
<dbReference type="GeneID" id="4909789"/>
<dbReference type="STRING" id="410359.Pcal_0035"/>
<dbReference type="Proteomes" id="UP000001431">
    <property type="component" value="Chromosome"/>
</dbReference>
<evidence type="ECO:0000259" key="1">
    <source>
        <dbReference type="PROSITE" id="PS51112"/>
    </source>
</evidence>
<protein>
    <submittedName>
        <fullName evidence="2">AMMECR1 domain protein</fullName>
    </submittedName>
</protein>
<dbReference type="KEGG" id="pcl:Pcal_0035"/>
<proteinExistence type="predicted"/>
<dbReference type="PROSITE" id="PS51112">
    <property type="entry name" value="AMMECR1"/>
    <property type="match status" value="1"/>
</dbReference>
<dbReference type="Pfam" id="PF01871">
    <property type="entry name" value="AMMECR1"/>
    <property type="match status" value="1"/>
</dbReference>
<dbReference type="InterPro" id="IPR036071">
    <property type="entry name" value="AMMECR1_dom_sf"/>
</dbReference>
<dbReference type="HOGENOM" id="CLU_1381452_0_0_2"/>
<feature type="domain" description="AMMECR1" evidence="1">
    <location>
        <begin position="1"/>
        <end position="190"/>
    </location>
</feature>
<evidence type="ECO:0000313" key="3">
    <source>
        <dbReference type="Proteomes" id="UP000001431"/>
    </source>
</evidence>
<dbReference type="AlphaFoldDB" id="A3MS58"/>
<dbReference type="eggNOG" id="arCOG01336">
    <property type="taxonomic scope" value="Archaea"/>
</dbReference>
<dbReference type="InterPro" id="IPR027485">
    <property type="entry name" value="AMMECR1_N"/>
</dbReference>
<dbReference type="Gene3D" id="3.30.1490.150">
    <property type="entry name" value="Hypothetical protein ph0010, domain 2"/>
    <property type="match status" value="1"/>
</dbReference>
<name>A3MS58_PYRCJ</name>